<dbReference type="PROSITE" id="PS50901">
    <property type="entry name" value="FTSK"/>
    <property type="match status" value="1"/>
</dbReference>
<dbReference type="PANTHER" id="PTHR22683">
    <property type="entry name" value="SPORULATION PROTEIN RELATED"/>
    <property type="match status" value="1"/>
</dbReference>
<feature type="non-terminal residue" evidence="5">
    <location>
        <position position="1"/>
    </location>
</feature>
<dbReference type="GO" id="GO:0016020">
    <property type="term" value="C:membrane"/>
    <property type="evidence" value="ECO:0007669"/>
    <property type="project" value="UniProtKB-SubCell"/>
</dbReference>
<feature type="domain" description="FtsK" evidence="4">
    <location>
        <begin position="1"/>
        <end position="167"/>
    </location>
</feature>
<comment type="caution">
    <text evidence="5">The sequence shown here is derived from an EMBL/GenBank/DDBJ whole genome shotgun (WGS) entry which is preliminary data.</text>
</comment>
<reference evidence="5" key="2">
    <citation type="submission" date="2021-09" db="EMBL/GenBank/DDBJ databases">
        <authorList>
            <person name="Gilroy R."/>
        </authorList>
    </citation>
    <scope>NUCLEOTIDE SEQUENCE</scope>
    <source>
        <strain evidence="5">1277</strain>
    </source>
</reference>
<accession>A0A921MZJ0</accession>
<comment type="caution">
    <text evidence="3">Lacks conserved residue(s) required for the propagation of feature annotation.</text>
</comment>
<organism evidence="5 6">
    <name type="scientific">Romboutsia timonensis</name>
    <dbReference type="NCBI Taxonomy" id="1776391"/>
    <lineage>
        <taxon>Bacteria</taxon>
        <taxon>Bacillati</taxon>
        <taxon>Bacillota</taxon>
        <taxon>Clostridia</taxon>
        <taxon>Peptostreptococcales</taxon>
        <taxon>Peptostreptococcaceae</taxon>
        <taxon>Romboutsia</taxon>
    </lineage>
</organism>
<dbReference type="SUPFAM" id="SSF52540">
    <property type="entry name" value="P-loop containing nucleoside triphosphate hydrolases"/>
    <property type="match status" value="1"/>
</dbReference>
<dbReference type="Gene3D" id="3.40.50.300">
    <property type="entry name" value="P-loop containing nucleotide triphosphate hydrolases"/>
    <property type="match status" value="1"/>
</dbReference>
<dbReference type="InterPro" id="IPR050206">
    <property type="entry name" value="FtsK/SpoIIIE/SftA"/>
</dbReference>
<proteinExistence type="predicted"/>
<keyword evidence="1 3" id="KW-0547">Nucleotide-binding</keyword>
<dbReference type="Pfam" id="PF01580">
    <property type="entry name" value="FtsK_SpoIIIE"/>
    <property type="match status" value="1"/>
</dbReference>
<evidence type="ECO:0000259" key="4">
    <source>
        <dbReference type="PROSITE" id="PS50901"/>
    </source>
</evidence>
<evidence type="ECO:0000256" key="2">
    <source>
        <dbReference type="ARBA" id="ARBA00022840"/>
    </source>
</evidence>
<sequence>GKSYMLRLILAQMINGYPPCDIQLLLQNTKYVDLPIFKEARNTVVYNEGTNGIIEMLEDEVELMHKRYELLAKNNCDDIGEYRKKVTKMPYRIIVIEELSSYATNDEGKPNKQFYKLLEDIAARGRASGQLLILTTQLPSAEILPNRIKNNINTTIGLKCKDAIRSEIVAGPGSELEKLQGNGHAKLFPNDQELQSDLVTKEQVLEIVNRYKKK</sequence>
<evidence type="ECO:0000256" key="3">
    <source>
        <dbReference type="PROSITE-ProRule" id="PRU00289"/>
    </source>
</evidence>
<protein>
    <recommendedName>
        <fullName evidence="4">FtsK domain-containing protein</fullName>
    </recommendedName>
</protein>
<keyword evidence="2 3" id="KW-0067">ATP-binding</keyword>
<dbReference type="GO" id="GO:0003677">
    <property type="term" value="F:DNA binding"/>
    <property type="evidence" value="ECO:0007669"/>
    <property type="project" value="InterPro"/>
</dbReference>
<name>A0A921MZJ0_9FIRM</name>
<dbReference type="AlphaFoldDB" id="A0A921MZJ0"/>
<dbReference type="Proteomes" id="UP000776700">
    <property type="component" value="Unassembled WGS sequence"/>
</dbReference>
<evidence type="ECO:0000256" key="1">
    <source>
        <dbReference type="ARBA" id="ARBA00022741"/>
    </source>
</evidence>
<dbReference type="EMBL" id="DYUB01000078">
    <property type="protein sequence ID" value="HJG95932.1"/>
    <property type="molecule type" value="Genomic_DNA"/>
</dbReference>
<evidence type="ECO:0000313" key="6">
    <source>
        <dbReference type="Proteomes" id="UP000776700"/>
    </source>
</evidence>
<dbReference type="InterPro" id="IPR002543">
    <property type="entry name" value="FtsK_dom"/>
</dbReference>
<gene>
    <name evidence="5" type="ORF">K8V90_02365</name>
</gene>
<evidence type="ECO:0000313" key="5">
    <source>
        <dbReference type="EMBL" id="HJG95932.1"/>
    </source>
</evidence>
<dbReference type="InterPro" id="IPR027417">
    <property type="entry name" value="P-loop_NTPase"/>
</dbReference>
<reference evidence="5" key="1">
    <citation type="journal article" date="2021" name="PeerJ">
        <title>Extensive microbial diversity within the chicken gut microbiome revealed by metagenomics and culture.</title>
        <authorList>
            <person name="Gilroy R."/>
            <person name="Ravi A."/>
            <person name="Getino M."/>
            <person name="Pursley I."/>
            <person name="Horton D.L."/>
            <person name="Alikhan N.F."/>
            <person name="Baker D."/>
            <person name="Gharbi K."/>
            <person name="Hall N."/>
            <person name="Watson M."/>
            <person name="Adriaenssens E.M."/>
            <person name="Foster-Nyarko E."/>
            <person name="Jarju S."/>
            <person name="Secka A."/>
            <person name="Antonio M."/>
            <person name="Oren A."/>
            <person name="Chaudhuri R.R."/>
            <person name="La Ragione R."/>
            <person name="Hildebrand F."/>
            <person name="Pallen M.J."/>
        </authorList>
    </citation>
    <scope>NUCLEOTIDE SEQUENCE</scope>
    <source>
        <strain evidence="5">1277</strain>
    </source>
</reference>
<dbReference type="PANTHER" id="PTHR22683:SF41">
    <property type="entry name" value="DNA TRANSLOCASE FTSK"/>
    <property type="match status" value="1"/>
</dbReference>
<dbReference type="GO" id="GO:0005524">
    <property type="term" value="F:ATP binding"/>
    <property type="evidence" value="ECO:0007669"/>
    <property type="project" value="UniProtKB-UniRule"/>
</dbReference>